<feature type="region of interest" description="Disordered" evidence="1">
    <location>
        <begin position="1"/>
        <end position="93"/>
    </location>
</feature>
<evidence type="ECO:0000313" key="4">
    <source>
        <dbReference type="EnsemblMetazoa" id="SMAR009851-PA"/>
    </source>
</evidence>
<name>T1J830_STRMM</name>
<dbReference type="Pfam" id="PF12432">
    <property type="entry name" value="INTS1_RP2B-bd"/>
    <property type="match status" value="1"/>
</dbReference>
<feature type="domain" description="Integrator complex subunit 1 INTS2-binding" evidence="3">
    <location>
        <begin position="968"/>
        <end position="1165"/>
    </location>
</feature>
<organism evidence="4 5">
    <name type="scientific">Strigamia maritima</name>
    <name type="common">European centipede</name>
    <name type="synonym">Geophilus maritimus</name>
    <dbReference type="NCBI Taxonomy" id="126957"/>
    <lineage>
        <taxon>Eukaryota</taxon>
        <taxon>Metazoa</taxon>
        <taxon>Ecdysozoa</taxon>
        <taxon>Arthropoda</taxon>
        <taxon>Myriapoda</taxon>
        <taxon>Chilopoda</taxon>
        <taxon>Pleurostigmophora</taxon>
        <taxon>Geophilomorpha</taxon>
        <taxon>Linotaeniidae</taxon>
        <taxon>Strigamia</taxon>
    </lineage>
</organism>
<reference evidence="4" key="2">
    <citation type="submission" date="2015-02" db="UniProtKB">
        <authorList>
            <consortium name="EnsemblMetazoa"/>
        </authorList>
    </citation>
    <scope>IDENTIFICATION</scope>
</reference>
<feature type="compositionally biased region" description="Basic residues" evidence="1">
    <location>
        <begin position="1"/>
        <end position="13"/>
    </location>
</feature>
<sequence length="1172" mass="133404">MERGKPPAKRGPKTKAALPPPGDFIALGAKSSRSTPTTESVEPKLVAPKSSSSERKREAPSGPSLSLAAKKPKLAPTSSFVRPSSSKKEKDSKKYDAWDTVAIEVEPSAFLNQVHDAEENGNEERMVALVCGAIKNLRSNRAKPEAAMYLSLMFLAKTRPALFCHDYCVEAACTLLKRDATLNFKTKGNAIVSVLCANLLMAAFQDERQQWPDLFLTVYLEDALGERIWVDHDDCKGFVDNIQTAFNTKTPPKNMMQPEFGFKLEVCASPLTIQMDEDDTSESVTSTESREKQDVVTVPRYAHIQEQAENYILEIIREQIQRRQPMDNFSRNVLRVLTTASGFSEVRLIAATRMELWLQNPKLMRPAQELLLSVCLNCNQHNQQDVEVISHLIKIRLKTKPLINHYLFCIRELLNQHNDNLGTLLKHTIYNELSNSRNPNNMALLGVMFQFAPEQSAKLLAEVFQDLLTNKDDYLRALRALFREIVRSLRHDLNYTSFCLGLMQERKESQFKELDAAIKERLFHSVADLITLCVFMSITPNVRESASAVARGDRKDLNNLRNYQQMIASIQRDAVWWLQTIAPNMFKPAKNDFMHCVHKVLFMEQSDQYYNKDNWPPENDRMMMLRLASEIPVLEDTLMRLMIMGLSKDHPISSPDAHELVDQLIKRAAGLYSEEFQVIQVDRIDIIDVLFNICAYRYPENISLPTGYKPPNLAVSNLYWKAWILLLIVTAHNPATFGYEAWGKYPTLRNFIEMCITNHFTFPPPTMAVGEKADDLKSQELQIAHLEKQQIVEFENHLASASTKVAITESNSLLADQLTTLDPGGVARRPPKQILDQLTNLNESLKLGHLLCRSRNPDFLLEIIERQGTSQSMPWLADLVESSEGAFSVLPVQCLCEFLLNEPSDQSLHQSTTSDKEDIKEGSSKENSKAEKAEKAKKREKERKQKQLLKHLQSLLYESDEDSRPTAEVVDYFLRRLSSQQSIARTQAMKGLTLVVTPEKSDEEMETDSNHREQKWLTQYLPQLPHFESIRAATSVSLRQACQIETDPWVISAYVQYLANFAPDENLHDLADLALNMAQLIVERTTILNYILPSGTINAERRNSNLRALMIIFLKYVRKAREQVEQQWSESQDKIIIQWITGEAATMHILVVHAMVILLTYGPTTGYLINFV</sequence>
<dbReference type="OMA" id="VERCTIC"/>
<protein>
    <submittedName>
        <fullName evidence="4">Uncharacterized protein</fullName>
    </submittedName>
</protein>
<keyword evidence="5" id="KW-1185">Reference proteome</keyword>
<feature type="compositionally biased region" description="Basic and acidic residues" evidence="1">
    <location>
        <begin position="914"/>
        <end position="944"/>
    </location>
</feature>
<dbReference type="GO" id="GO:0032039">
    <property type="term" value="C:integrator complex"/>
    <property type="evidence" value="ECO:0007669"/>
    <property type="project" value="InterPro"/>
</dbReference>
<dbReference type="Proteomes" id="UP000014500">
    <property type="component" value="Unassembled WGS sequence"/>
</dbReference>
<feature type="domain" description="Integrator complex subunit 1 RPB2-binding" evidence="2">
    <location>
        <begin position="306"/>
        <end position="461"/>
    </location>
</feature>
<dbReference type="PANTHER" id="PTHR21224">
    <property type="entry name" value="INTEGRATOR COMPLEX SUBUNIT 1"/>
    <property type="match status" value="1"/>
</dbReference>
<evidence type="ECO:0000259" key="3">
    <source>
        <dbReference type="Pfam" id="PF22929"/>
    </source>
</evidence>
<dbReference type="EMBL" id="JH431947">
    <property type="status" value="NOT_ANNOTATED_CDS"/>
    <property type="molecule type" value="Genomic_DNA"/>
</dbReference>
<evidence type="ECO:0000259" key="2">
    <source>
        <dbReference type="Pfam" id="PF12432"/>
    </source>
</evidence>
<dbReference type="Pfam" id="PF22929">
    <property type="entry name" value="INTS1_INTS2-bd"/>
    <property type="match status" value="1"/>
</dbReference>
<proteinExistence type="predicted"/>
<dbReference type="InterPro" id="IPR022145">
    <property type="entry name" value="INTS1_RPB2-bd"/>
</dbReference>
<evidence type="ECO:0000256" key="1">
    <source>
        <dbReference type="SAM" id="MobiDB-lite"/>
    </source>
</evidence>
<dbReference type="InterPro" id="IPR038902">
    <property type="entry name" value="INTS1"/>
</dbReference>
<dbReference type="eggNOG" id="KOG4596">
    <property type="taxonomic scope" value="Eukaryota"/>
</dbReference>
<dbReference type="PANTHER" id="PTHR21224:SF1">
    <property type="entry name" value="INTEGRATOR COMPLEX SUBUNIT 1"/>
    <property type="match status" value="1"/>
</dbReference>
<dbReference type="PhylomeDB" id="T1J830"/>
<feature type="compositionally biased region" description="Polar residues" evidence="1">
    <location>
        <begin position="31"/>
        <end position="40"/>
    </location>
</feature>
<feature type="region of interest" description="Disordered" evidence="1">
    <location>
        <begin position="906"/>
        <end position="944"/>
    </location>
</feature>
<dbReference type="HOGENOM" id="CLU_001690_1_0_1"/>
<evidence type="ECO:0000313" key="5">
    <source>
        <dbReference type="Proteomes" id="UP000014500"/>
    </source>
</evidence>
<dbReference type="GO" id="GO:0034474">
    <property type="term" value="P:U2 snRNA 3'-end processing"/>
    <property type="evidence" value="ECO:0007669"/>
    <property type="project" value="InterPro"/>
</dbReference>
<dbReference type="InterPro" id="IPR053966">
    <property type="entry name" value="INTS1_INTS2-bd"/>
</dbReference>
<reference evidence="5" key="1">
    <citation type="submission" date="2011-05" db="EMBL/GenBank/DDBJ databases">
        <authorList>
            <person name="Richards S.R."/>
            <person name="Qu J."/>
            <person name="Jiang H."/>
            <person name="Jhangiani S.N."/>
            <person name="Agravi P."/>
            <person name="Goodspeed R."/>
            <person name="Gross S."/>
            <person name="Mandapat C."/>
            <person name="Jackson L."/>
            <person name="Mathew T."/>
            <person name="Pu L."/>
            <person name="Thornton R."/>
            <person name="Saada N."/>
            <person name="Wilczek-Boney K.B."/>
            <person name="Lee S."/>
            <person name="Kovar C."/>
            <person name="Wu Y."/>
            <person name="Scherer S.E."/>
            <person name="Worley K.C."/>
            <person name="Muzny D.M."/>
            <person name="Gibbs R."/>
        </authorList>
    </citation>
    <scope>NUCLEOTIDE SEQUENCE</scope>
    <source>
        <strain evidence="5">Brora</strain>
    </source>
</reference>
<dbReference type="AlphaFoldDB" id="T1J830"/>
<dbReference type="EnsemblMetazoa" id="SMAR009851-RA">
    <property type="protein sequence ID" value="SMAR009851-PA"/>
    <property type="gene ID" value="SMAR009851"/>
</dbReference>
<accession>T1J830</accession>
<dbReference type="STRING" id="126957.T1J830"/>